<proteinExistence type="predicted"/>
<evidence type="ECO:0000313" key="1">
    <source>
        <dbReference type="EMBL" id="KHG00161.1"/>
    </source>
</evidence>
<comment type="caution">
    <text evidence="1">The sequence shown here is derived from an EMBL/GenBank/DDBJ whole genome shotgun (WGS) entry which is preliminary data.</text>
</comment>
<protein>
    <submittedName>
        <fullName evidence="1">Uncharacterized protein</fullName>
    </submittedName>
</protein>
<keyword evidence="2" id="KW-1185">Reference proteome</keyword>
<name>A0A0B0MMJ6_GOSAR</name>
<dbReference type="Proteomes" id="UP000032142">
    <property type="component" value="Unassembled WGS sequence"/>
</dbReference>
<gene>
    <name evidence="1" type="ORF">F383_38761</name>
</gene>
<dbReference type="EMBL" id="JRRC01115981">
    <property type="protein sequence ID" value="KHG00161.1"/>
    <property type="molecule type" value="Genomic_DNA"/>
</dbReference>
<dbReference type="AlphaFoldDB" id="A0A0B0MMJ6"/>
<evidence type="ECO:0000313" key="2">
    <source>
        <dbReference type="Proteomes" id="UP000032142"/>
    </source>
</evidence>
<reference evidence="2" key="1">
    <citation type="submission" date="2014-09" db="EMBL/GenBank/DDBJ databases">
        <authorList>
            <person name="Mudge J."/>
            <person name="Ramaraj T."/>
            <person name="Lindquist I.E."/>
            <person name="Bharti A.K."/>
            <person name="Sundararajan A."/>
            <person name="Cameron C.T."/>
            <person name="Woodward J.E."/>
            <person name="May G.D."/>
            <person name="Brubaker C."/>
            <person name="Broadhvest J."/>
            <person name="Wilkins T.A."/>
        </authorList>
    </citation>
    <scope>NUCLEOTIDE SEQUENCE</scope>
    <source>
        <strain evidence="2">cv. AKA8401</strain>
    </source>
</reference>
<accession>A0A0B0MMJ6</accession>
<organism evidence="1 2">
    <name type="scientific">Gossypium arboreum</name>
    <name type="common">Tree cotton</name>
    <name type="synonym">Gossypium nanking</name>
    <dbReference type="NCBI Taxonomy" id="29729"/>
    <lineage>
        <taxon>Eukaryota</taxon>
        <taxon>Viridiplantae</taxon>
        <taxon>Streptophyta</taxon>
        <taxon>Embryophyta</taxon>
        <taxon>Tracheophyta</taxon>
        <taxon>Spermatophyta</taxon>
        <taxon>Magnoliopsida</taxon>
        <taxon>eudicotyledons</taxon>
        <taxon>Gunneridae</taxon>
        <taxon>Pentapetalae</taxon>
        <taxon>rosids</taxon>
        <taxon>malvids</taxon>
        <taxon>Malvales</taxon>
        <taxon>Malvaceae</taxon>
        <taxon>Malvoideae</taxon>
        <taxon>Gossypium</taxon>
    </lineage>
</organism>
<sequence>MVIPSRDIPYQGYPGSGISHSRDIRFGF</sequence>